<keyword evidence="2" id="KW-0689">Ribosomal protein</keyword>
<dbReference type="GO" id="GO:1990904">
    <property type="term" value="C:ribonucleoprotein complex"/>
    <property type="evidence" value="ECO:0007669"/>
    <property type="project" value="UniProtKB-KW"/>
</dbReference>
<protein>
    <submittedName>
        <fullName evidence="4">Translational machinery component</fullName>
    </submittedName>
</protein>
<dbReference type="InterPro" id="IPR036967">
    <property type="entry name" value="Ribosomal_uS11_sf"/>
</dbReference>
<comment type="similarity">
    <text evidence="1">Belongs to the universal ribosomal protein uS11 family.</text>
</comment>
<gene>
    <name evidence="4" type="ORF">FA15DRAFT_686106</name>
</gene>
<dbReference type="GO" id="GO:0006412">
    <property type="term" value="P:translation"/>
    <property type="evidence" value="ECO:0007669"/>
    <property type="project" value="InterPro"/>
</dbReference>
<dbReference type="Gene3D" id="3.30.420.80">
    <property type="entry name" value="Ribosomal protein S11"/>
    <property type="match status" value="1"/>
</dbReference>
<sequence>MPKPGSWDASLKLRLHCNASPNNTIATLTKENGSTIAWFSGGSCGFKKANRASYEAGYQCAVRLFKKIEDLHRAQGPVSVQLYFKGFGQGRDALKAALLATEGESIRPLVESVTDRTPIKIGGTRAKKMPRL</sequence>
<proteinExistence type="inferred from homology"/>
<dbReference type="AlphaFoldDB" id="A0A5C3L245"/>
<dbReference type="SUPFAM" id="SSF53137">
    <property type="entry name" value="Translational machinery components"/>
    <property type="match status" value="1"/>
</dbReference>
<dbReference type="PIRSF" id="PIRSF002131">
    <property type="entry name" value="Ribosomal_S11"/>
    <property type="match status" value="1"/>
</dbReference>
<name>A0A5C3L245_COPMA</name>
<evidence type="ECO:0000313" key="4">
    <source>
        <dbReference type="EMBL" id="TFK27054.1"/>
    </source>
</evidence>
<evidence type="ECO:0000256" key="3">
    <source>
        <dbReference type="ARBA" id="ARBA00023274"/>
    </source>
</evidence>
<dbReference type="InterPro" id="IPR001971">
    <property type="entry name" value="Ribosomal_uS11"/>
</dbReference>
<organism evidence="4 5">
    <name type="scientific">Coprinopsis marcescibilis</name>
    <name type="common">Agaric fungus</name>
    <name type="synonym">Psathyrella marcescibilis</name>
    <dbReference type="NCBI Taxonomy" id="230819"/>
    <lineage>
        <taxon>Eukaryota</taxon>
        <taxon>Fungi</taxon>
        <taxon>Dikarya</taxon>
        <taxon>Basidiomycota</taxon>
        <taxon>Agaricomycotina</taxon>
        <taxon>Agaricomycetes</taxon>
        <taxon>Agaricomycetidae</taxon>
        <taxon>Agaricales</taxon>
        <taxon>Agaricineae</taxon>
        <taxon>Psathyrellaceae</taxon>
        <taxon>Coprinopsis</taxon>
    </lineage>
</organism>
<dbReference type="HAMAP" id="MF_01310">
    <property type="entry name" value="Ribosomal_uS11"/>
    <property type="match status" value="1"/>
</dbReference>
<dbReference type="GO" id="GO:0005840">
    <property type="term" value="C:ribosome"/>
    <property type="evidence" value="ECO:0007669"/>
    <property type="project" value="UniProtKB-KW"/>
</dbReference>
<dbReference type="Proteomes" id="UP000307440">
    <property type="component" value="Unassembled WGS sequence"/>
</dbReference>
<evidence type="ECO:0000256" key="1">
    <source>
        <dbReference type="ARBA" id="ARBA00006194"/>
    </source>
</evidence>
<evidence type="ECO:0000313" key="5">
    <source>
        <dbReference type="Proteomes" id="UP000307440"/>
    </source>
</evidence>
<dbReference type="Pfam" id="PF00411">
    <property type="entry name" value="Ribosomal_S11"/>
    <property type="match status" value="1"/>
</dbReference>
<dbReference type="EMBL" id="ML210168">
    <property type="protein sequence ID" value="TFK27054.1"/>
    <property type="molecule type" value="Genomic_DNA"/>
</dbReference>
<keyword evidence="5" id="KW-1185">Reference proteome</keyword>
<dbReference type="PANTHER" id="PTHR11759">
    <property type="entry name" value="40S RIBOSOMAL PROTEIN S14/30S RIBOSOMAL PROTEIN S11"/>
    <property type="match status" value="1"/>
</dbReference>
<dbReference type="STRING" id="230819.A0A5C3L245"/>
<reference evidence="4 5" key="1">
    <citation type="journal article" date="2019" name="Nat. Ecol. Evol.">
        <title>Megaphylogeny resolves global patterns of mushroom evolution.</title>
        <authorList>
            <person name="Varga T."/>
            <person name="Krizsan K."/>
            <person name="Foldi C."/>
            <person name="Dima B."/>
            <person name="Sanchez-Garcia M."/>
            <person name="Sanchez-Ramirez S."/>
            <person name="Szollosi G.J."/>
            <person name="Szarkandi J.G."/>
            <person name="Papp V."/>
            <person name="Albert L."/>
            <person name="Andreopoulos W."/>
            <person name="Angelini C."/>
            <person name="Antonin V."/>
            <person name="Barry K.W."/>
            <person name="Bougher N.L."/>
            <person name="Buchanan P."/>
            <person name="Buyck B."/>
            <person name="Bense V."/>
            <person name="Catcheside P."/>
            <person name="Chovatia M."/>
            <person name="Cooper J."/>
            <person name="Damon W."/>
            <person name="Desjardin D."/>
            <person name="Finy P."/>
            <person name="Geml J."/>
            <person name="Haridas S."/>
            <person name="Hughes K."/>
            <person name="Justo A."/>
            <person name="Karasinski D."/>
            <person name="Kautmanova I."/>
            <person name="Kiss B."/>
            <person name="Kocsube S."/>
            <person name="Kotiranta H."/>
            <person name="LaButti K.M."/>
            <person name="Lechner B.E."/>
            <person name="Liimatainen K."/>
            <person name="Lipzen A."/>
            <person name="Lukacs Z."/>
            <person name="Mihaltcheva S."/>
            <person name="Morgado L.N."/>
            <person name="Niskanen T."/>
            <person name="Noordeloos M.E."/>
            <person name="Ohm R.A."/>
            <person name="Ortiz-Santana B."/>
            <person name="Ovrebo C."/>
            <person name="Racz N."/>
            <person name="Riley R."/>
            <person name="Savchenko A."/>
            <person name="Shiryaev A."/>
            <person name="Soop K."/>
            <person name="Spirin V."/>
            <person name="Szebenyi C."/>
            <person name="Tomsovsky M."/>
            <person name="Tulloss R.E."/>
            <person name="Uehling J."/>
            <person name="Grigoriev I.V."/>
            <person name="Vagvolgyi C."/>
            <person name="Papp T."/>
            <person name="Martin F.M."/>
            <person name="Miettinen O."/>
            <person name="Hibbett D.S."/>
            <person name="Nagy L.G."/>
        </authorList>
    </citation>
    <scope>NUCLEOTIDE SEQUENCE [LARGE SCALE GENOMIC DNA]</scope>
    <source>
        <strain evidence="4 5">CBS 121175</strain>
    </source>
</reference>
<dbReference type="OrthoDB" id="1654884at2759"/>
<accession>A0A5C3L245</accession>
<keyword evidence="3" id="KW-0687">Ribonucleoprotein</keyword>
<dbReference type="GO" id="GO:0003735">
    <property type="term" value="F:structural constituent of ribosome"/>
    <property type="evidence" value="ECO:0007669"/>
    <property type="project" value="InterPro"/>
</dbReference>
<evidence type="ECO:0000256" key="2">
    <source>
        <dbReference type="ARBA" id="ARBA00022980"/>
    </source>
</evidence>